<reference evidence="1 2" key="1">
    <citation type="submission" date="2024-04" db="EMBL/GenBank/DDBJ databases">
        <authorList>
            <person name="Fracassetti M."/>
        </authorList>
    </citation>
    <scope>NUCLEOTIDE SEQUENCE [LARGE SCALE GENOMIC DNA]</scope>
</reference>
<evidence type="ECO:0000313" key="2">
    <source>
        <dbReference type="Proteomes" id="UP001497516"/>
    </source>
</evidence>
<organism evidence="1 2">
    <name type="scientific">Linum trigynum</name>
    <dbReference type="NCBI Taxonomy" id="586398"/>
    <lineage>
        <taxon>Eukaryota</taxon>
        <taxon>Viridiplantae</taxon>
        <taxon>Streptophyta</taxon>
        <taxon>Embryophyta</taxon>
        <taxon>Tracheophyta</taxon>
        <taxon>Spermatophyta</taxon>
        <taxon>Magnoliopsida</taxon>
        <taxon>eudicotyledons</taxon>
        <taxon>Gunneridae</taxon>
        <taxon>Pentapetalae</taxon>
        <taxon>rosids</taxon>
        <taxon>fabids</taxon>
        <taxon>Malpighiales</taxon>
        <taxon>Linaceae</taxon>
        <taxon>Linum</taxon>
    </lineage>
</organism>
<accession>A0AAV2DX68</accession>
<dbReference type="EMBL" id="OZ034816">
    <property type="protein sequence ID" value="CAL1378165.1"/>
    <property type="molecule type" value="Genomic_DNA"/>
</dbReference>
<proteinExistence type="predicted"/>
<dbReference type="AlphaFoldDB" id="A0AAV2DX68"/>
<keyword evidence="2" id="KW-1185">Reference proteome</keyword>
<sequence length="136" mass="16521">MFSSLFSTYSESIVYHELPIESDHSPLRLEFEGPKRKAKKSFRFDARWLQSEECYEIVNRNWDEGGLCQDRMTKCEKELEKWAKQMYLDQNKIVCEIQKRIEEILLMEQTQDIIDEEKSIMNELVAIWKDEELFWR</sequence>
<gene>
    <name evidence="1" type="ORF">LTRI10_LOCUS19765</name>
</gene>
<protein>
    <submittedName>
        <fullName evidence="1">Uncharacterized protein</fullName>
    </submittedName>
</protein>
<dbReference type="Proteomes" id="UP001497516">
    <property type="component" value="Chromosome 3"/>
</dbReference>
<name>A0AAV2DX68_9ROSI</name>
<evidence type="ECO:0000313" key="1">
    <source>
        <dbReference type="EMBL" id="CAL1378165.1"/>
    </source>
</evidence>